<dbReference type="InterPro" id="IPR001025">
    <property type="entry name" value="BAH_dom"/>
</dbReference>
<dbReference type="OrthoDB" id="1051883at2759"/>
<dbReference type="SUPFAM" id="SSF46942">
    <property type="entry name" value="Elongation factor TFIIS domain 2"/>
    <property type="match status" value="1"/>
</dbReference>
<dbReference type="Proteomes" id="UP000467841">
    <property type="component" value="Unassembled WGS sequence"/>
</dbReference>
<evidence type="ECO:0000313" key="5">
    <source>
        <dbReference type="Proteomes" id="UP000467841"/>
    </source>
</evidence>
<dbReference type="PROSITE" id="PS51038">
    <property type="entry name" value="BAH"/>
    <property type="match status" value="1"/>
</dbReference>
<dbReference type="AlphaFoldDB" id="A0A6D2JFT9"/>
<sequence>MFTKEMLTEQFNQVVISKDEDSGKDIVPLSGSEDSKVNAEQTVRKQSKRKNENTEKRPMKKKKELQWKREDCAQPVGKVIKFTGTGLKKKGHYKKFEFRGIKYELDIYIIGKEGYVKLVVQWFYRPEDVEEEYLGKWESKDARDLFYSFHRDEVFAESVKHNCVVNFVPDNKEVPDSKDHPGFIVQNLYDFVKKKLRKFTDKDFNKQQKQEIDALLAQTMSRVGDLPDIEKEQNIKKSRGKQAVPERTIKKARRLSPILEKFGMLTGNLDRDNRLDELLKAVKHKCRVTKKKQAGDYDPFWPDDAVPVVRTLEHVLFESFGEDMPKYNNISKELVDTLKSSRVLAERILRGELKPEQVKTMTSNELMNGHTLDEITTVIEEPPLKSDDPSTSGPKV</sequence>
<dbReference type="Gene3D" id="2.30.30.490">
    <property type="match status" value="1"/>
</dbReference>
<evidence type="ECO:0008006" key="6">
    <source>
        <dbReference type="Google" id="ProtNLM"/>
    </source>
</evidence>
<dbReference type="PANTHER" id="PTHR46871:SF1">
    <property type="entry name" value="BROMO-ADJACENT HOMOLOGY (BAH) DOMAIN-CONTAINING PROTEIN"/>
    <property type="match status" value="1"/>
</dbReference>
<evidence type="ECO:0000256" key="1">
    <source>
        <dbReference type="SAM" id="MobiDB-lite"/>
    </source>
</evidence>
<evidence type="ECO:0000259" key="3">
    <source>
        <dbReference type="PROSITE" id="PS51321"/>
    </source>
</evidence>
<dbReference type="Gene3D" id="1.10.472.30">
    <property type="entry name" value="Transcription elongation factor S-II, central domain"/>
    <property type="match status" value="1"/>
</dbReference>
<dbReference type="PROSITE" id="PS51321">
    <property type="entry name" value="TFIIS_CENTRAL"/>
    <property type="match status" value="1"/>
</dbReference>
<organism evidence="4 5">
    <name type="scientific">Microthlaspi erraticum</name>
    <dbReference type="NCBI Taxonomy" id="1685480"/>
    <lineage>
        <taxon>Eukaryota</taxon>
        <taxon>Viridiplantae</taxon>
        <taxon>Streptophyta</taxon>
        <taxon>Embryophyta</taxon>
        <taxon>Tracheophyta</taxon>
        <taxon>Spermatophyta</taxon>
        <taxon>Magnoliopsida</taxon>
        <taxon>eudicotyledons</taxon>
        <taxon>Gunneridae</taxon>
        <taxon>Pentapetalae</taxon>
        <taxon>rosids</taxon>
        <taxon>malvids</taxon>
        <taxon>Brassicales</taxon>
        <taxon>Brassicaceae</taxon>
        <taxon>Coluteocarpeae</taxon>
        <taxon>Microthlaspi</taxon>
    </lineage>
</organism>
<dbReference type="InterPro" id="IPR036575">
    <property type="entry name" value="TFIIS_cen_dom_sf"/>
</dbReference>
<protein>
    <recommendedName>
        <fullName evidence="6">BAH domain-containing protein</fullName>
    </recommendedName>
</protein>
<dbReference type="InterPro" id="IPR043151">
    <property type="entry name" value="BAH_sf"/>
</dbReference>
<dbReference type="Pfam" id="PF07500">
    <property type="entry name" value="TFIIS_M"/>
    <property type="match status" value="1"/>
</dbReference>
<evidence type="ECO:0000313" key="4">
    <source>
        <dbReference type="EMBL" id="CAA7037936.1"/>
    </source>
</evidence>
<feature type="region of interest" description="Disordered" evidence="1">
    <location>
        <begin position="22"/>
        <end position="64"/>
    </location>
</feature>
<gene>
    <name evidence="4" type="ORF">MERR_LOCUS25171</name>
</gene>
<dbReference type="InterPro" id="IPR003618">
    <property type="entry name" value="TFIIS_cen_dom"/>
</dbReference>
<accession>A0A6D2JFT9</accession>
<comment type="caution">
    <text evidence="4">The sequence shown here is derived from an EMBL/GenBank/DDBJ whole genome shotgun (WGS) entry which is preliminary data.</text>
</comment>
<name>A0A6D2JFT9_9BRAS</name>
<dbReference type="Pfam" id="PF01426">
    <property type="entry name" value="BAH"/>
    <property type="match status" value="1"/>
</dbReference>
<dbReference type="PANTHER" id="PTHR46871">
    <property type="entry name" value="BROMO-ADJACENT HOMOLOGY (BAH) DOMAIN-CONTAINING PROTEIN"/>
    <property type="match status" value="1"/>
</dbReference>
<proteinExistence type="predicted"/>
<dbReference type="EMBL" id="CACVBM020001185">
    <property type="protein sequence ID" value="CAA7037936.1"/>
    <property type="molecule type" value="Genomic_DNA"/>
</dbReference>
<evidence type="ECO:0000259" key="2">
    <source>
        <dbReference type="PROSITE" id="PS51038"/>
    </source>
</evidence>
<reference evidence="4" key="1">
    <citation type="submission" date="2020-01" db="EMBL/GenBank/DDBJ databases">
        <authorList>
            <person name="Mishra B."/>
        </authorList>
    </citation>
    <scope>NUCLEOTIDE SEQUENCE [LARGE SCALE GENOMIC DNA]</scope>
</reference>
<feature type="domain" description="TFIIS central" evidence="3">
    <location>
        <begin position="270"/>
        <end position="394"/>
    </location>
</feature>
<dbReference type="GO" id="GO:0003682">
    <property type="term" value="F:chromatin binding"/>
    <property type="evidence" value="ECO:0007669"/>
    <property type="project" value="InterPro"/>
</dbReference>
<dbReference type="SMART" id="SM00439">
    <property type="entry name" value="BAH"/>
    <property type="match status" value="1"/>
</dbReference>
<dbReference type="GO" id="GO:0006351">
    <property type="term" value="P:DNA-templated transcription"/>
    <property type="evidence" value="ECO:0007669"/>
    <property type="project" value="InterPro"/>
</dbReference>
<feature type="domain" description="BAH" evidence="2">
    <location>
        <begin position="72"/>
        <end position="200"/>
    </location>
</feature>
<keyword evidence="5" id="KW-1185">Reference proteome</keyword>